<dbReference type="HOGENOM" id="CLU_3345368_0_0_5"/>
<keyword evidence="2" id="KW-1185">Reference proteome</keyword>
<gene>
    <name evidence="1" type="ordered locus">B488_07210</name>
</gene>
<proteinExistence type="predicted"/>
<dbReference type="PATRIC" id="fig|1215343.11.peg.743"/>
<protein>
    <submittedName>
        <fullName evidence="1">Uncharacterized protein</fullName>
    </submittedName>
</protein>
<sequence>MKKYTIFLWSFCYSSVIKFVSVGRVAALPCSINYIKD</sequence>
<name>L0EVL8_LIBCB</name>
<reference evidence="1 2" key="1">
    <citation type="journal article" date="2012" name="Stand. Genomic Sci.">
        <title>Complete genome sequence of Liberibacter crescens BT-1.</title>
        <authorList>
            <person name="Leonard M.T."/>
            <person name="Fagen J.R."/>
            <person name="Davis-Richardson A.G."/>
            <person name="Davis M.J."/>
            <person name="Triplett E.W."/>
        </authorList>
    </citation>
    <scope>NUCLEOTIDE SEQUENCE [LARGE SCALE GENOMIC DNA]</scope>
    <source>
        <strain evidence="1 2">BT-1</strain>
    </source>
</reference>
<accession>L0EVL8</accession>
<organism evidence="1 2">
    <name type="scientific">Liberibacter crescens (strain BT-1)</name>
    <dbReference type="NCBI Taxonomy" id="1215343"/>
    <lineage>
        <taxon>Bacteria</taxon>
        <taxon>Pseudomonadati</taxon>
        <taxon>Pseudomonadota</taxon>
        <taxon>Alphaproteobacteria</taxon>
        <taxon>Hyphomicrobiales</taxon>
        <taxon>Rhizobiaceae</taxon>
        <taxon>Liberibacter</taxon>
    </lineage>
</organism>
<dbReference type="Proteomes" id="UP000010799">
    <property type="component" value="Chromosome"/>
</dbReference>
<evidence type="ECO:0000313" key="1">
    <source>
        <dbReference type="EMBL" id="AGA64713.1"/>
    </source>
</evidence>
<evidence type="ECO:0000313" key="2">
    <source>
        <dbReference type="Proteomes" id="UP000010799"/>
    </source>
</evidence>
<dbReference type="KEGG" id="lcc:B488_07210"/>
<dbReference type="STRING" id="1215343.B488_07210"/>
<dbReference type="EMBL" id="CP003789">
    <property type="protein sequence ID" value="AGA64713.1"/>
    <property type="molecule type" value="Genomic_DNA"/>
</dbReference>
<dbReference type="AlphaFoldDB" id="L0EVL8"/>